<sequence length="466" mass="53214">MESPMEYQWTTGPKMDPASPFSHLGMESKKRTSQSAPTRKQSWDRLRRQHPNPDVQIGTHSAFESPDKKTVPHLRAPNSQPFYFSQQQQPASPAAKSVFGQPAFTTPRKFDVDVDFSSGAENMSSPDNADNEDTPDAKAGQRNSLYQMYGRFAPSPGRGEIPRAKNYSNALARRVEKRRRRDKELGRQVRVDSDDDSDRPSSSEGRKEKSKKQLKGSDSEPPQSRMSKFSEFFVLLERHPNIPSILSWWAQLFVNLSLFSLAVYVVFSVVSTIRAEFEQAAQGAKDEILETMSRCADNYLSNKCASDERLPALKDLCMNWDQCMNQDPDKVGRAKVSAQTMAMIINSFIDPISWKAFMFFLASIATVTVVSNLSFRSFRKRLNQQTWAPPNYQQPHNPQLHPPPLHQNPSYGYYPHEPHQIPNSYTEKEPQLMLEGPRMDFVTERSRERESQLRTPSPSKRGRRFA</sequence>
<dbReference type="PANTHER" id="PTHR28136:SF1">
    <property type="entry name" value="NUCLEUS EXPORT PROTEIN BRL1"/>
    <property type="match status" value="1"/>
</dbReference>
<feature type="domain" description="Brl1/Brr6" evidence="3">
    <location>
        <begin position="246"/>
        <end position="379"/>
    </location>
</feature>
<evidence type="ECO:0000313" key="4">
    <source>
        <dbReference type="EMBL" id="KAJ5299133.1"/>
    </source>
</evidence>
<feature type="compositionally biased region" description="Basic and acidic residues" evidence="1">
    <location>
        <begin position="182"/>
        <end position="207"/>
    </location>
</feature>
<dbReference type="PANTHER" id="PTHR28136">
    <property type="entry name" value="NUCLEUS EXPORT PROTEIN BRR6"/>
    <property type="match status" value="1"/>
</dbReference>
<protein>
    <submittedName>
        <fullName evidence="4">Nucleus export protein BRR6</fullName>
    </submittedName>
</protein>
<dbReference type="EMBL" id="JAPZBO010000010">
    <property type="protein sequence ID" value="KAJ5299133.1"/>
    <property type="molecule type" value="Genomic_DNA"/>
</dbReference>
<evidence type="ECO:0000313" key="5">
    <source>
        <dbReference type="Proteomes" id="UP001147746"/>
    </source>
</evidence>
<dbReference type="AlphaFoldDB" id="A0A9W9TZB5"/>
<dbReference type="Proteomes" id="UP001147746">
    <property type="component" value="Unassembled WGS sequence"/>
</dbReference>
<organism evidence="4 5">
    <name type="scientific">Penicillium atrosanguineum</name>
    <dbReference type="NCBI Taxonomy" id="1132637"/>
    <lineage>
        <taxon>Eukaryota</taxon>
        <taxon>Fungi</taxon>
        <taxon>Dikarya</taxon>
        <taxon>Ascomycota</taxon>
        <taxon>Pezizomycotina</taxon>
        <taxon>Eurotiomycetes</taxon>
        <taxon>Eurotiomycetidae</taxon>
        <taxon>Eurotiales</taxon>
        <taxon>Aspergillaceae</taxon>
        <taxon>Penicillium</taxon>
    </lineage>
</organism>
<reference evidence="4" key="2">
    <citation type="journal article" date="2023" name="IMA Fungus">
        <title>Comparative genomic study of the Penicillium genus elucidates a diverse pangenome and 15 lateral gene transfer events.</title>
        <authorList>
            <person name="Petersen C."/>
            <person name="Sorensen T."/>
            <person name="Nielsen M.R."/>
            <person name="Sondergaard T.E."/>
            <person name="Sorensen J.L."/>
            <person name="Fitzpatrick D.A."/>
            <person name="Frisvad J.C."/>
            <person name="Nielsen K.L."/>
        </authorList>
    </citation>
    <scope>NUCLEOTIDE SEQUENCE</scope>
    <source>
        <strain evidence="4">IBT 21472</strain>
    </source>
</reference>
<dbReference type="InterPro" id="IPR018767">
    <property type="entry name" value="Brl1/Brr6_dom"/>
</dbReference>
<dbReference type="InterPro" id="IPR040202">
    <property type="entry name" value="Brl1/Brr6"/>
</dbReference>
<dbReference type="Pfam" id="PF10104">
    <property type="entry name" value="Brr6_like_C_C"/>
    <property type="match status" value="1"/>
</dbReference>
<gene>
    <name evidence="4" type="ORF">N7476_010690</name>
</gene>
<name>A0A9W9TZB5_9EURO</name>
<feature type="compositionally biased region" description="Low complexity" evidence="1">
    <location>
        <begin position="79"/>
        <end position="95"/>
    </location>
</feature>
<keyword evidence="2" id="KW-0472">Membrane</keyword>
<feature type="compositionally biased region" description="Basic and acidic residues" evidence="1">
    <location>
        <begin position="437"/>
        <end position="452"/>
    </location>
</feature>
<dbReference type="SMART" id="SM01042">
    <property type="entry name" value="Brr6_like_C_C"/>
    <property type="match status" value="1"/>
</dbReference>
<reference evidence="4" key="1">
    <citation type="submission" date="2022-12" db="EMBL/GenBank/DDBJ databases">
        <authorList>
            <person name="Petersen C."/>
        </authorList>
    </citation>
    <scope>NUCLEOTIDE SEQUENCE</scope>
    <source>
        <strain evidence="4">IBT 21472</strain>
    </source>
</reference>
<feature type="compositionally biased region" description="Polar residues" evidence="1">
    <location>
        <begin position="119"/>
        <end position="128"/>
    </location>
</feature>
<keyword evidence="2" id="KW-0812">Transmembrane</keyword>
<keyword evidence="5" id="KW-1185">Reference proteome</keyword>
<feature type="compositionally biased region" description="Low complexity" evidence="1">
    <location>
        <begin position="389"/>
        <end position="399"/>
    </location>
</feature>
<comment type="caution">
    <text evidence="4">The sequence shown here is derived from an EMBL/GenBank/DDBJ whole genome shotgun (WGS) entry which is preliminary data.</text>
</comment>
<evidence type="ECO:0000256" key="1">
    <source>
        <dbReference type="SAM" id="MobiDB-lite"/>
    </source>
</evidence>
<feature type="region of interest" description="Disordered" evidence="1">
    <location>
        <begin position="1"/>
        <end position="225"/>
    </location>
</feature>
<feature type="transmembrane region" description="Helical" evidence="2">
    <location>
        <begin position="356"/>
        <end position="375"/>
    </location>
</feature>
<evidence type="ECO:0000259" key="3">
    <source>
        <dbReference type="SMART" id="SM01042"/>
    </source>
</evidence>
<feature type="transmembrane region" description="Helical" evidence="2">
    <location>
        <begin position="245"/>
        <end position="267"/>
    </location>
</feature>
<proteinExistence type="predicted"/>
<evidence type="ECO:0000256" key="2">
    <source>
        <dbReference type="SAM" id="Phobius"/>
    </source>
</evidence>
<dbReference type="GO" id="GO:0006998">
    <property type="term" value="P:nuclear envelope organization"/>
    <property type="evidence" value="ECO:0007669"/>
    <property type="project" value="InterPro"/>
</dbReference>
<keyword evidence="2" id="KW-1133">Transmembrane helix</keyword>
<accession>A0A9W9TZB5</accession>
<feature type="region of interest" description="Disordered" evidence="1">
    <location>
        <begin position="387"/>
        <end position="466"/>
    </location>
</feature>
<dbReference type="GO" id="GO:0031965">
    <property type="term" value="C:nuclear membrane"/>
    <property type="evidence" value="ECO:0007669"/>
    <property type="project" value="InterPro"/>
</dbReference>
<dbReference type="GO" id="GO:0055088">
    <property type="term" value="P:lipid homeostasis"/>
    <property type="evidence" value="ECO:0007669"/>
    <property type="project" value="InterPro"/>
</dbReference>